<name>A0A516IQQ3_9SPHN</name>
<sequence>MRSFYVLVHGRLDWVPDHSANEEMFTPAGFYCHRYVLASGFEDAAEKAFRRIRKSLEKQTGWLKGGLATLTLEAQEVRPAALRKLLKRGNRRQEFYAAEGAAQDDRT</sequence>
<keyword evidence="2" id="KW-1185">Reference proteome</keyword>
<dbReference type="KEGG" id="sxa:FMM02_04225"/>
<organism evidence="1 2">
    <name type="scientific">Sphingomonas xanthus</name>
    <dbReference type="NCBI Taxonomy" id="2594473"/>
    <lineage>
        <taxon>Bacteria</taxon>
        <taxon>Pseudomonadati</taxon>
        <taxon>Pseudomonadota</taxon>
        <taxon>Alphaproteobacteria</taxon>
        <taxon>Sphingomonadales</taxon>
        <taxon>Sphingomonadaceae</taxon>
        <taxon>Sphingomonas</taxon>
    </lineage>
</organism>
<evidence type="ECO:0000313" key="2">
    <source>
        <dbReference type="Proteomes" id="UP000321857"/>
    </source>
</evidence>
<dbReference type="AlphaFoldDB" id="A0A516IQQ3"/>
<evidence type="ECO:0000313" key="1">
    <source>
        <dbReference type="EMBL" id="QDP19237.1"/>
    </source>
</evidence>
<gene>
    <name evidence="1" type="ORF">FMM02_04225</name>
</gene>
<proteinExistence type="predicted"/>
<reference evidence="1 2" key="1">
    <citation type="submission" date="2019-07" db="EMBL/GenBank/DDBJ databases">
        <title>Sphingomonas AE3 Genome sequencing and assembly.</title>
        <authorList>
            <person name="Kim H."/>
        </authorList>
    </citation>
    <scope>NUCLEOTIDE SEQUENCE [LARGE SCALE GENOMIC DNA]</scope>
    <source>
        <strain evidence="1 2">AE3</strain>
    </source>
</reference>
<dbReference type="RefSeq" id="WP_147493691.1">
    <property type="nucleotide sequence ID" value="NZ_CP041659.1"/>
</dbReference>
<accession>A0A516IQQ3</accession>
<dbReference type="OrthoDB" id="7575003at2"/>
<protein>
    <submittedName>
        <fullName evidence="1">Uncharacterized protein</fullName>
    </submittedName>
</protein>
<dbReference type="EMBL" id="CP041659">
    <property type="protein sequence ID" value="QDP19237.1"/>
    <property type="molecule type" value="Genomic_DNA"/>
</dbReference>
<dbReference type="Proteomes" id="UP000321857">
    <property type="component" value="Chromosome"/>
</dbReference>